<feature type="transmembrane region" description="Helical" evidence="1">
    <location>
        <begin position="15"/>
        <end position="38"/>
    </location>
</feature>
<accession>A0ABT2M4J7</accession>
<sequence>MKLSERRFNIVDLSYGLLIFAIIAAVLGLVLILPLLFIKVENKQDIEVAIRGLLPGDDCGK</sequence>
<evidence type="ECO:0000313" key="3">
    <source>
        <dbReference type="Proteomes" id="UP001431199"/>
    </source>
</evidence>
<protein>
    <submittedName>
        <fullName evidence="2">Uncharacterized protein</fullName>
    </submittedName>
</protein>
<keyword evidence="3" id="KW-1185">Reference proteome</keyword>
<gene>
    <name evidence="2" type="ORF">N5B56_12080</name>
</gene>
<keyword evidence="1" id="KW-1133">Transmembrane helix</keyword>
<comment type="caution">
    <text evidence="2">The sequence shown here is derived from an EMBL/GenBank/DDBJ whole genome shotgun (WGS) entry which is preliminary data.</text>
</comment>
<proteinExistence type="predicted"/>
<organism evidence="2 3">
    <name type="scientific">Eubacterium album</name>
    <dbReference type="NCBI Taxonomy" id="2978477"/>
    <lineage>
        <taxon>Bacteria</taxon>
        <taxon>Bacillati</taxon>
        <taxon>Bacillota</taxon>
        <taxon>Clostridia</taxon>
        <taxon>Eubacteriales</taxon>
        <taxon>Eubacteriaceae</taxon>
        <taxon>Eubacterium</taxon>
    </lineage>
</organism>
<name>A0ABT2M4J7_9FIRM</name>
<keyword evidence="1" id="KW-0812">Transmembrane</keyword>
<dbReference type="RefSeq" id="WP_260979072.1">
    <property type="nucleotide sequence ID" value="NZ_JAODBU010000013.1"/>
</dbReference>
<keyword evidence="1" id="KW-0472">Membrane</keyword>
<reference evidence="2" key="1">
    <citation type="submission" date="2022-09" db="EMBL/GenBank/DDBJ databases">
        <title>Eubacterium sp. LFL-14 isolated from human feces.</title>
        <authorList>
            <person name="Liu F."/>
        </authorList>
    </citation>
    <scope>NUCLEOTIDE SEQUENCE</scope>
    <source>
        <strain evidence="2">LFL-14</strain>
    </source>
</reference>
<dbReference type="EMBL" id="JAODBU010000013">
    <property type="protein sequence ID" value="MCT7399811.1"/>
    <property type="molecule type" value="Genomic_DNA"/>
</dbReference>
<evidence type="ECO:0000313" key="2">
    <source>
        <dbReference type="EMBL" id="MCT7399811.1"/>
    </source>
</evidence>
<dbReference type="Proteomes" id="UP001431199">
    <property type="component" value="Unassembled WGS sequence"/>
</dbReference>
<evidence type="ECO:0000256" key="1">
    <source>
        <dbReference type="SAM" id="Phobius"/>
    </source>
</evidence>